<evidence type="ECO:0000256" key="2">
    <source>
        <dbReference type="ARBA" id="ARBA00022741"/>
    </source>
</evidence>
<dbReference type="GO" id="GO:0005874">
    <property type="term" value="C:microtubule"/>
    <property type="evidence" value="ECO:0007669"/>
    <property type="project" value="UniProtKB-KW"/>
</dbReference>
<evidence type="ECO:0000256" key="4">
    <source>
        <dbReference type="SAM" id="MobiDB-lite"/>
    </source>
</evidence>
<dbReference type="PANTHER" id="PTHR24223:SF330">
    <property type="entry name" value="ATP-BINDING CASSETTE SUB-FAMILY C MEMBER 10"/>
    <property type="match status" value="1"/>
</dbReference>
<evidence type="ECO:0000256" key="1">
    <source>
        <dbReference type="ARBA" id="ARBA00022701"/>
    </source>
</evidence>
<reference evidence="6 7" key="1">
    <citation type="journal article" date="2022" name="Nat. Genet.">
        <title>Improved pea reference genome and pan-genome highlight genomic features and evolutionary characteristics.</title>
        <authorList>
            <person name="Yang T."/>
            <person name="Liu R."/>
            <person name="Luo Y."/>
            <person name="Hu S."/>
            <person name="Wang D."/>
            <person name="Wang C."/>
            <person name="Pandey M.K."/>
            <person name="Ge S."/>
            <person name="Xu Q."/>
            <person name="Li N."/>
            <person name="Li G."/>
            <person name="Huang Y."/>
            <person name="Saxena R.K."/>
            <person name="Ji Y."/>
            <person name="Li M."/>
            <person name="Yan X."/>
            <person name="He Y."/>
            <person name="Liu Y."/>
            <person name="Wang X."/>
            <person name="Xiang C."/>
            <person name="Varshney R.K."/>
            <person name="Ding H."/>
            <person name="Gao S."/>
            <person name="Zong X."/>
        </authorList>
    </citation>
    <scope>NUCLEOTIDE SEQUENCE [LARGE SCALE GENOMIC DNA]</scope>
    <source>
        <strain evidence="6 7">cv. Zhongwan 6</strain>
    </source>
</reference>
<keyword evidence="3" id="KW-0067">ATP-binding</keyword>
<dbReference type="GO" id="GO:0005524">
    <property type="term" value="F:ATP binding"/>
    <property type="evidence" value="ECO:0007669"/>
    <property type="project" value="UniProtKB-KW"/>
</dbReference>
<dbReference type="InterPro" id="IPR050173">
    <property type="entry name" value="ABC_transporter_C-like"/>
</dbReference>
<organism evidence="6 7">
    <name type="scientific">Pisum sativum</name>
    <name type="common">Garden pea</name>
    <name type="synonym">Lathyrus oleraceus</name>
    <dbReference type="NCBI Taxonomy" id="3888"/>
    <lineage>
        <taxon>Eukaryota</taxon>
        <taxon>Viridiplantae</taxon>
        <taxon>Streptophyta</taxon>
        <taxon>Embryophyta</taxon>
        <taxon>Tracheophyta</taxon>
        <taxon>Spermatophyta</taxon>
        <taxon>Magnoliopsida</taxon>
        <taxon>eudicotyledons</taxon>
        <taxon>Gunneridae</taxon>
        <taxon>Pentapetalae</taxon>
        <taxon>rosids</taxon>
        <taxon>fabids</taxon>
        <taxon>Fabales</taxon>
        <taxon>Fabaceae</taxon>
        <taxon>Papilionoideae</taxon>
        <taxon>50 kb inversion clade</taxon>
        <taxon>NPAAA clade</taxon>
        <taxon>Hologalegina</taxon>
        <taxon>IRL clade</taxon>
        <taxon>Fabeae</taxon>
        <taxon>Lathyrus</taxon>
    </lineage>
</organism>
<dbReference type="GO" id="GO:0016020">
    <property type="term" value="C:membrane"/>
    <property type="evidence" value="ECO:0007669"/>
    <property type="project" value="TreeGrafter"/>
</dbReference>
<dbReference type="Pfam" id="PF17681">
    <property type="entry name" value="GCP_N_terminal"/>
    <property type="match status" value="1"/>
</dbReference>
<gene>
    <name evidence="6" type="ORF">KIW84_075991</name>
</gene>
<accession>A0A9D4ZYU0</accession>
<evidence type="ECO:0000313" key="7">
    <source>
        <dbReference type="Proteomes" id="UP001058974"/>
    </source>
</evidence>
<proteinExistence type="predicted"/>
<name>A0A9D4ZYU0_PEA</name>
<dbReference type="Gramene" id="Psat07G0599100-T1">
    <property type="protein sequence ID" value="KAI5390952.1"/>
    <property type="gene ID" value="KIW84_075991"/>
</dbReference>
<dbReference type="Proteomes" id="UP001058974">
    <property type="component" value="Chromosome 7"/>
</dbReference>
<dbReference type="InterPro" id="IPR027417">
    <property type="entry name" value="P-loop_NTPase"/>
</dbReference>
<dbReference type="InterPro" id="IPR041470">
    <property type="entry name" value="GCP_N"/>
</dbReference>
<feature type="domain" description="Gamma tubulin complex component protein N-terminal" evidence="5">
    <location>
        <begin position="216"/>
        <end position="299"/>
    </location>
</feature>
<feature type="region of interest" description="Disordered" evidence="4">
    <location>
        <begin position="163"/>
        <end position="185"/>
    </location>
</feature>
<keyword evidence="7" id="KW-1185">Reference proteome</keyword>
<dbReference type="Gene3D" id="3.40.50.300">
    <property type="entry name" value="P-loop containing nucleotide triphosphate hydrolases"/>
    <property type="match status" value="2"/>
</dbReference>
<evidence type="ECO:0000259" key="5">
    <source>
        <dbReference type="Pfam" id="PF17681"/>
    </source>
</evidence>
<dbReference type="SUPFAM" id="SSF52540">
    <property type="entry name" value="P-loop containing nucleoside triphosphate hydrolases"/>
    <property type="match status" value="1"/>
</dbReference>
<comment type="caution">
    <text evidence="6">The sequence shown here is derived from an EMBL/GenBank/DDBJ whole genome shotgun (WGS) entry which is preliminary data.</text>
</comment>
<dbReference type="EMBL" id="JAMSHJ010000007">
    <property type="protein sequence ID" value="KAI5390952.1"/>
    <property type="molecule type" value="Genomic_DNA"/>
</dbReference>
<dbReference type="AlphaFoldDB" id="A0A9D4ZYU0"/>
<protein>
    <recommendedName>
        <fullName evidence="5">Gamma tubulin complex component protein N-terminal domain-containing protein</fullName>
    </recommendedName>
</protein>
<dbReference type="PANTHER" id="PTHR24223">
    <property type="entry name" value="ATP-BINDING CASSETTE SUB-FAMILY C"/>
    <property type="match status" value="1"/>
</dbReference>
<evidence type="ECO:0000256" key="3">
    <source>
        <dbReference type="ARBA" id="ARBA00022840"/>
    </source>
</evidence>
<sequence>MTEHPHPRTVSHMRYPQVRDNILFGKSYHPERYTDTVRACALDVDISLMAGGDMAYIGEKGVNLSVDVQVAQWILHNAILGPLMKGKTRLLCTHNIQAISSADMVVVLDNGHVKWMGSSADFPTSSYTTFSPLNEMDSTSHNHQQTQDTPNIATIERIHQPSHIGDGSAASARQPDGTAPSSEGIGSITRLASIDSFDSKWQQYLDPGESVLMISMIQNVHEKSENARHNSKAVRLLLEKMTQCASRAYMSILERWVYEGVIDDPYGEIFIAEDKSFQKESLTRDYDAKYWRQRYSLKDALGGTCNTVMIANISPSTLSFGETQKHPSLG</sequence>
<dbReference type="GO" id="GO:0042626">
    <property type="term" value="F:ATPase-coupled transmembrane transporter activity"/>
    <property type="evidence" value="ECO:0007669"/>
    <property type="project" value="TreeGrafter"/>
</dbReference>
<evidence type="ECO:0000313" key="6">
    <source>
        <dbReference type="EMBL" id="KAI5390952.1"/>
    </source>
</evidence>
<keyword evidence="1" id="KW-0493">Microtubule</keyword>
<keyword evidence="2" id="KW-0547">Nucleotide-binding</keyword>
<dbReference type="Gene3D" id="1.20.58.1980">
    <property type="match status" value="1"/>
</dbReference>